<feature type="transmembrane region" description="Helical" evidence="5">
    <location>
        <begin position="607"/>
        <end position="627"/>
    </location>
</feature>
<dbReference type="SUPFAM" id="SSF144083">
    <property type="entry name" value="Magnesium transport protein CorA, transmembrane region"/>
    <property type="match status" value="1"/>
</dbReference>
<evidence type="ECO:0000313" key="7">
    <source>
        <dbReference type="Proteomes" id="UP001152049"/>
    </source>
</evidence>
<dbReference type="Proteomes" id="UP001152049">
    <property type="component" value="Unassembled WGS sequence"/>
</dbReference>
<dbReference type="OrthoDB" id="5361176at2759"/>
<dbReference type="Pfam" id="PF01544">
    <property type="entry name" value="CorA"/>
    <property type="match status" value="1"/>
</dbReference>
<dbReference type="EMBL" id="JAOQAZ010000004">
    <property type="protein sequence ID" value="KAJ4267515.1"/>
    <property type="molecule type" value="Genomic_DNA"/>
</dbReference>
<protein>
    <submittedName>
        <fullName evidence="6">Uncharacterized protein</fullName>
    </submittedName>
</protein>
<keyword evidence="3 5" id="KW-1133">Transmembrane helix</keyword>
<evidence type="ECO:0000256" key="5">
    <source>
        <dbReference type="SAM" id="Phobius"/>
    </source>
</evidence>
<keyword evidence="2 5" id="KW-0812">Transmembrane</keyword>
<reference evidence="6" key="1">
    <citation type="submission" date="2022-09" db="EMBL/GenBank/DDBJ databases">
        <title>Fusarium specimens isolated from Avocado Roots.</title>
        <authorList>
            <person name="Stajich J."/>
            <person name="Roper C."/>
            <person name="Heimlech-Rivalta G."/>
        </authorList>
    </citation>
    <scope>NUCLEOTIDE SEQUENCE</scope>
    <source>
        <strain evidence="6">CF00136</strain>
    </source>
</reference>
<dbReference type="InterPro" id="IPR002523">
    <property type="entry name" value="MgTranspt_CorA/ZnTranspt_ZntB"/>
</dbReference>
<keyword evidence="7" id="KW-1185">Reference proteome</keyword>
<gene>
    <name evidence="6" type="ORF">NW762_003622</name>
</gene>
<dbReference type="GO" id="GO:0016020">
    <property type="term" value="C:membrane"/>
    <property type="evidence" value="ECO:0007669"/>
    <property type="project" value="UniProtKB-SubCell"/>
</dbReference>
<evidence type="ECO:0000313" key="6">
    <source>
        <dbReference type="EMBL" id="KAJ4267515.1"/>
    </source>
</evidence>
<feature type="transmembrane region" description="Helical" evidence="5">
    <location>
        <begin position="578"/>
        <end position="595"/>
    </location>
</feature>
<proteinExistence type="predicted"/>
<comment type="caution">
    <text evidence="6">The sequence shown here is derived from an EMBL/GenBank/DDBJ whole genome shotgun (WGS) entry which is preliminary data.</text>
</comment>
<dbReference type="InterPro" id="IPR045863">
    <property type="entry name" value="CorA_TM1_TM2"/>
</dbReference>
<sequence>MGEIQEPTIYQDELMRDTYWSITFEIPYLLWNHSPEFGSATPLAAISKTVDISNNGSSVSLMSHVPEIRMPSKEPPVASIGLTHPFGRMKHTLPFNNVVHHENIVELYDEWLYNSPPFFVDEGGADDGEPSTNSDQTVITTRIQTPTPIPQTDHDALDTQKNSFTTCIRSIKQLLCQSFLAREVTFAGSNSGVDGSHTLPVKKGPKVLGAVVNVPKRKQMQIKSKRHSFWRDIAEEEDVKSVMREGRSPETAKKRFWWLFSPETGPNKLCDQTFPSNSSMANKELSSFVQRHQSYGKFFFEDTVPVLNTWSTELHLSFYILGSREMMDKQIQKFEGLQFPTSAAGTKGKTLTKVAMSFQFEGDFFDRYWTCHFLEADPRIKLEGIGVDQIFEGVGRLLKRGRKLSEADRRKAPWQQRRVLELLLFDRIISEMHKGAVEILDEAKSIFQDRGLRHDHEVVGDDSEHVHYRAFTKTSKRYQNAQKVLQVVESDMAESLAKIDLWQKREAERQSERPRWTFNDESRYRSVISKQAISNDHSIQELIRTHNNIIKYNESLSKSLELMRTDLEQRRADDIQRFTYVTVVFLPLGFATGVFSMNQTPESLTLAYMISTAMAALLITTILLFNAKGIELLWQRQHNSGLVQWRSKLKSSNTIPESKPSEFRSGKAGRGLRLWRKRWSKRDRTKGTLELIHSQQDRDLANNV</sequence>
<evidence type="ECO:0000256" key="2">
    <source>
        <dbReference type="ARBA" id="ARBA00022692"/>
    </source>
</evidence>
<name>A0A9W8VL81_9HYPO</name>
<keyword evidence="4 5" id="KW-0472">Membrane</keyword>
<dbReference type="Gene3D" id="1.20.58.340">
    <property type="entry name" value="Magnesium transport protein CorA, transmembrane region"/>
    <property type="match status" value="1"/>
</dbReference>
<evidence type="ECO:0000256" key="4">
    <source>
        <dbReference type="ARBA" id="ARBA00023136"/>
    </source>
</evidence>
<comment type="subcellular location">
    <subcellularLocation>
        <location evidence="1">Membrane</location>
        <topology evidence="1">Multi-pass membrane protein</topology>
    </subcellularLocation>
</comment>
<organism evidence="6 7">
    <name type="scientific">Fusarium torreyae</name>
    <dbReference type="NCBI Taxonomy" id="1237075"/>
    <lineage>
        <taxon>Eukaryota</taxon>
        <taxon>Fungi</taxon>
        <taxon>Dikarya</taxon>
        <taxon>Ascomycota</taxon>
        <taxon>Pezizomycotina</taxon>
        <taxon>Sordariomycetes</taxon>
        <taxon>Hypocreomycetidae</taxon>
        <taxon>Hypocreales</taxon>
        <taxon>Nectriaceae</taxon>
        <taxon>Fusarium</taxon>
    </lineage>
</organism>
<dbReference type="AlphaFoldDB" id="A0A9W8VL81"/>
<evidence type="ECO:0000256" key="3">
    <source>
        <dbReference type="ARBA" id="ARBA00022989"/>
    </source>
</evidence>
<dbReference type="GO" id="GO:0046873">
    <property type="term" value="F:metal ion transmembrane transporter activity"/>
    <property type="evidence" value="ECO:0007669"/>
    <property type="project" value="InterPro"/>
</dbReference>
<evidence type="ECO:0000256" key="1">
    <source>
        <dbReference type="ARBA" id="ARBA00004141"/>
    </source>
</evidence>
<accession>A0A9W8VL81</accession>